<dbReference type="GO" id="GO:0032259">
    <property type="term" value="P:methylation"/>
    <property type="evidence" value="ECO:0007669"/>
    <property type="project" value="UniProtKB-KW"/>
</dbReference>
<protein>
    <submittedName>
        <fullName evidence="2">TAM domain methyltransferase</fullName>
    </submittedName>
</protein>
<dbReference type="PANTHER" id="PTHR43591:SF10">
    <property type="entry name" value="ABC TRANSMEMBRANE TYPE-1 DOMAIN-CONTAINING PROTEIN-RELATED"/>
    <property type="match status" value="1"/>
</dbReference>
<evidence type="ECO:0000313" key="3">
    <source>
        <dbReference type="Proteomes" id="UP000248817"/>
    </source>
</evidence>
<dbReference type="Gene3D" id="3.40.50.150">
    <property type="entry name" value="Vaccinia Virus protein VP39"/>
    <property type="match status" value="1"/>
</dbReference>
<name>A0A2V5IDR6_9EURO</name>
<feature type="compositionally biased region" description="Acidic residues" evidence="1">
    <location>
        <begin position="365"/>
        <end position="375"/>
    </location>
</feature>
<dbReference type="Proteomes" id="UP000248817">
    <property type="component" value="Unassembled WGS sequence"/>
</dbReference>
<dbReference type="AlphaFoldDB" id="A0A2V5IDR6"/>
<keyword evidence="2" id="KW-0489">Methyltransferase</keyword>
<dbReference type="SUPFAM" id="SSF53335">
    <property type="entry name" value="S-adenosyl-L-methionine-dependent methyltransferases"/>
    <property type="match status" value="1"/>
</dbReference>
<proteinExistence type="predicted"/>
<dbReference type="CDD" id="cd02440">
    <property type="entry name" value="AdoMet_MTases"/>
    <property type="match status" value="1"/>
</dbReference>
<dbReference type="InterPro" id="IPR029063">
    <property type="entry name" value="SAM-dependent_MTases_sf"/>
</dbReference>
<dbReference type="PANTHER" id="PTHR43591">
    <property type="entry name" value="METHYLTRANSFERASE"/>
    <property type="match status" value="1"/>
</dbReference>
<evidence type="ECO:0000313" key="2">
    <source>
        <dbReference type="EMBL" id="PYI33342.1"/>
    </source>
</evidence>
<dbReference type="GO" id="GO:0008168">
    <property type="term" value="F:methyltransferase activity"/>
    <property type="evidence" value="ECO:0007669"/>
    <property type="project" value="UniProtKB-KW"/>
</dbReference>
<dbReference type="Pfam" id="PF13489">
    <property type="entry name" value="Methyltransf_23"/>
    <property type="match status" value="1"/>
</dbReference>
<reference evidence="2 3" key="1">
    <citation type="submission" date="2018-02" db="EMBL/GenBank/DDBJ databases">
        <title>The genomes of Aspergillus section Nigri reveals drivers in fungal speciation.</title>
        <authorList>
            <consortium name="DOE Joint Genome Institute"/>
            <person name="Vesth T.C."/>
            <person name="Nybo J."/>
            <person name="Theobald S."/>
            <person name="Brandl J."/>
            <person name="Frisvad J.C."/>
            <person name="Nielsen K.F."/>
            <person name="Lyhne E.K."/>
            <person name="Kogle M.E."/>
            <person name="Kuo A."/>
            <person name="Riley R."/>
            <person name="Clum A."/>
            <person name="Nolan M."/>
            <person name="Lipzen A."/>
            <person name="Salamov A."/>
            <person name="Henrissat B."/>
            <person name="Wiebenga A."/>
            <person name="De vries R.P."/>
            <person name="Grigoriev I.V."/>
            <person name="Mortensen U.H."/>
            <person name="Andersen M.R."/>
            <person name="Baker S.E."/>
        </authorList>
    </citation>
    <scope>NUCLEOTIDE SEQUENCE [LARGE SCALE GENOMIC DNA]</scope>
    <source>
        <strain evidence="2 3">CBS 114.80</strain>
    </source>
</reference>
<organism evidence="2 3">
    <name type="scientific">Aspergillus indologenus CBS 114.80</name>
    <dbReference type="NCBI Taxonomy" id="1450541"/>
    <lineage>
        <taxon>Eukaryota</taxon>
        <taxon>Fungi</taxon>
        <taxon>Dikarya</taxon>
        <taxon>Ascomycota</taxon>
        <taxon>Pezizomycotina</taxon>
        <taxon>Eurotiomycetes</taxon>
        <taxon>Eurotiomycetidae</taxon>
        <taxon>Eurotiales</taxon>
        <taxon>Aspergillaceae</taxon>
        <taxon>Aspergillus</taxon>
        <taxon>Aspergillus subgen. Circumdati</taxon>
    </lineage>
</organism>
<dbReference type="EMBL" id="KZ825485">
    <property type="protein sequence ID" value="PYI33342.1"/>
    <property type="molecule type" value="Genomic_DNA"/>
</dbReference>
<evidence type="ECO:0000256" key="1">
    <source>
        <dbReference type="SAM" id="MobiDB-lite"/>
    </source>
</evidence>
<keyword evidence="3" id="KW-1185">Reference proteome</keyword>
<keyword evidence="2" id="KW-0808">Transferase</keyword>
<feature type="region of interest" description="Disordered" evidence="1">
    <location>
        <begin position="350"/>
        <end position="375"/>
    </location>
</feature>
<accession>A0A2V5IDR6</accession>
<sequence length="375" mass="42279">MSHPNIDEQIQIDTSDDNDSLLDAQSIVGSNLTISSTVRDYCFENGRRYHAYRNGQYPMPNDQEEQDRLALLHQLFKSVTGGELHRAPVLLRRGAAAAAAATPHPRPRPRPQRVLDVGTGTGIWALDVADAYPHAEVVGTDLSPIQPRYTPPNCSFLIDDAESDWAFPPEEAFDYIHGRSLGGSIADWPRFLQQAYQHVRPGGWVEIQEFETWIRSDDGTDRQAVLIHEYQRKLDEASRKFGRRMNIAASVRGWMQDAGFQNVTDDTYKCPLGPWARNPHFKELGRMGKAAFFDTIEPYSLALLTRVMGYTYEQAQQYAQEVRYELVHGSFHIYTLFHYVYGQRPLDRANNDDRGGGDGAAAAAVDDDNDADDSK</sequence>
<gene>
    <name evidence="2" type="ORF">BP00DRAFT_424191</name>
</gene>